<feature type="transmembrane region" description="Helical" evidence="10">
    <location>
        <begin position="312"/>
        <end position="333"/>
    </location>
</feature>
<evidence type="ECO:0000256" key="6">
    <source>
        <dbReference type="ARBA" id="ARBA00022989"/>
    </source>
</evidence>
<evidence type="ECO:0000256" key="13">
    <source>
        <dbReference type="RuleBase" id="RU004349"/>
    </source>
</evidence>
<reference evidence="14 15" key="1">
    <citation type="journal article" date="2016" name="Nat. Commun.">
        <title>Thousands of microbial genomes shed light on interconnected biogeochemical processes in an aquifer system.</title>
        <authorList>
            <person name="Anantharaman K."/>
            <person name="Brown C.T."/>
            <person name="Hug L.A."/>
            <person name="Sharon I."/>
            <person name="Castelle C.J."/>
            <person name="Probst A.J."/>
            <person name="Thomas B.C."/>
            <person name="Singh A."/>
            <person name="Wilkins M.J."/>
            <person name="Karaoz U."/>
            <person name="Brodie E.L."/>
            <person name="Williams K.H."/>
            <person name="Hubbard S.S."/>
            <person name="Banfield J.F."/>
        </authorList>
    </citation>
    <scope>NUCLEOTIDE SEQUENCE [LARGE SCALE GENOMIC DNA]</scope>
</reference>
<comment type="function">
    <text evidence="10 11">The central subunit of the protein translocation channel SecYEG. Consists of two halves formed by TMs 1-5 and 6-10. These two domains form a lateral gate at the front which open onto the bilayer between TMs 2 and 7, and are clamped together by SecE at the back. The channel is closed by both a pore ring composed of hydrophobic SecY resides and a short helix (helix 2A) on the extracellular side of the membrane which forms a plug. The plug probably moves laterally to allow the channel to open. The ring and the pore may move independently.</text>
</comment>
<keyword evidence="6 10" id="KW-1133">Transmembrane helix</keyword>
<dbReference type="InterPro" id="IPR026593">
    <property type="entry name" value="SecY"/>
</dbReference>
<sequence>MFEKLSLIFKDPDLRKKLFFVLGALVVFRVMAALPIPGVDLEQIRQFFAGNRFFGLLNIFSGGALDNFSIAMLGVGPYITASIIMQLMTMIIPRLKEIAQEEGEIGRRKFNQYSRLLTIPLAIVQGFALLVLLERQGAIPPLVFFDRLINITIIAAGSIVLMWLGELISEYGIGNGISILIFAGIVSSIPSGIRSVLVTVGRTEFPYIDPTLIPTVLGFIIIGVLVIAGVVIVSEGERPIPVSYAKRVRGMRVYGGVSTHLPLRVNQAGVIPIIFALSILLFPQMIVGFLAQSSNGAIRQISEAVLSFISSSWFYGVAYFVLVFLFTYFYTAVTFDPDQISSNLQKQGAFVPGIRPGRPTSDFLSKILTRITLLGALFLGFIAVLPVIMQGVTGVAALTIGGTGLLIVVSVVLETIKQVEAQLVMREYE</sequence>
<comment type="subcellular location">
    <subcellularLocation>
        <location evidence="10">Cell membrane</location>
        <topology evidence="10">Multi-pass membrane protein</topology>
    </subcellularLocation>
    <subcellularLocation>
        <location evidence="1 12">Membrane</location>
        <topology evidence="1 12">Multi-pass membrane protein</topology>
    </subcellularLocation>
</comment>
<dbReference type="SUPFAM" id="SSF103491">
    <property type="entry name" value="Preprotein translocase SecY subunit"/>
    <property type="match status" value="1"/>
</dbReference>
<dbReference type="PRINTS" id="PR00303">
    <property type="entry name" value="SECYTRNLCASE"/>
</dbReference>
<keyword evidence="10" id="KW-1003">Cell membrane</keyword>
<feature type="transmembrane region" description="Helical" evidence="10">
    <location>
        <begin position="212"/>
        <end position="233"/>
    </location>
</feature>
<evidence type="ECO:0000256" key="8">
    <source>
        <dbReference type="ARBA" id="ARBA00023136"/>
    </source>
</evidence>
<keyword evidence="7 10" id="KW-0811">Translocation</keyword>
<dbReference type="FunFam" id="1.10.3370.10:FF:000001">
    <property type="entry name" value="Preprotein translocase subunit SecY"/>
    <property type="match status" value="1"/>
</dbReference>
<dbReference type="InterPro" id="IPR002208">
    <property type="entry name" value="SecY/SEC61-alpha"/>
</dbReference>
<evidence type="ECO:0000256" key="1">
    <source>
        <dbReference type="ARBA" id="ARBA00004141"/>
    </source>
</evidence>
<dbReference type="InterPro" id="IPR030659">
    <property type="entry name" value="SecY_CS"/>
</dbReference>
<organism evidence="14 15">
    <name type="scientific">Candidatus Giovannonibacteria bacterium RIFCSPHIGHO2_02_42_15</name>
    <dbReference type="NCBI Taxonomy" id="1798329"/>
    <lineage>
        <taxon>Bacteria</taxon>
        <taxon>Candidatus Giovannoniibacteriota</taxon>
    </lineage>
</organism>
<feature type="transmembrane region" description="Helical" evidence="10">
    <location>
        <begin position="270"/>
        <end position="292"/>
    </location>
</feature>
<dbReference type="PROSITE" id="PS00756">
    <property type="entry name" value="SECY_2"/>
    <property type="match status" value="1"/>
</dbReference>
<evidence type="ECO:0000256" key="4">
    <source>
        <dbReference type="ARBA" id="ARBA00022692"/>
    </source>
</evidence>
<dbReference type="NCBIfam" id="TIGR00967">
    <property type="entry name" value="3a0501s007"/>
    <property type="match status" value="1"/>
</dbReference>
<dbReference type="GO" id="GO:0043952">
    <property type="term" value="P:protein transport by the Sec complex"/>
    <property type="evidence" value="ECO:0007669"/>
    <property type="project" value="UniProtKB-UniRule"/>
</dbReference>
<comment type="caution">
    <text evidence="14">The sequence shown here is derived from an EMBL/GenBank/DDBJ whole genome shotgun (WGS) entry which is preliminary data.</text>
</comment>
<dbReference type="Proteomes" id="UP000177451">
    <property type="component" value="Unassembled WGS sequence"/>
</dbReference>
<dbReference type="PANTHER" id="PTHR10906">
    <property type="entry name" value="SECY/SEC61-ALPHA FAMILY MEMBER"/>
    <property type="match status" value="1"/>
</dbReference>
<feature type="transmembrane region" description="Helical" evidence="10">
    <location>
        <begin position="395"/>
        <end position="416"/>
    </location>
</feature>
<protein>
    <recommendedName>
        <fullName evidence="9 10">Protein translocase subunit SecY</fullName>
    </recommendedName>
</protein>
<evidence type="ECO:0000256" key="9">
    <source>
        <dbReference type="ARBA" id="ARBA00039733"/>
    </source>
</evidence>
<proteinExistence type="inferred from homology"/>
<comment type="subunit">
    <text evidence="10">Component of the Sec protein translocase complex. Heterotrimer consisting of SecY, SecE and SecG subunits. The heterotrimers can form oligomers, although 1 heterotrimer is thought to be able to translocate proteins. Interacts with the ribosome. Interacts with SecDF, and other proteins may be involved. Interacts with SecA.</text>
</comment>
<dbReference type="GO" id="GO:0005886">
    <property type="term" value="C:plasma membrane"/>
    <property type="evidence" value="ECO:0007669"/>
    <property type="project" value="UniProtKB-SubCell"/>
</dbReference>
<feature type="transmembrane region" description="Helical" evidence="10">
    <location>
        <begin position="367"/>
        <end position="389"/>
    </location>
</feature>
<keyword evidence="3 10" id="KW-0813">Transport</keyword>
<feature type="transmembrane region" description="Helical" evidence="10">
    <location>
        <begin position="113"/>
        <end position="133"/>
    </location>
</feature>
<keyword evidence="4 10" id="KW-0812">Transmembrane</keyword>
<dbReference type="HAMAP" id="MF_01465">
    <property type="entry name" value="SecY"/>
    <property type="match status" value="1"/>
</dbReference>
<comment type="caution">
    <text evidence="10">Lacks conserved residue(s) required for the propagation of feature annotation.</text>
</comment>
<keyword evidence="8 10" id="KW-0472">Membrane</keyword>
<dbReference type="Pfam" id="PF00344">
    <property type="entry name" value="SecY"/>
    <property type="match status" value="1"/>
</dbReference>
<dbReference type="AlphaFoldDB" id="A0A1F5VP19"/>
<dbReference type="Gene3D" id="1.10.3370.10">
    <property type="entry name" value="SecY subunit domain"/>
    <property type="match status" value="1"/>
</dbReference>
<dbReference type="InterPro" id="IPR023201">
    <property type="entry name" value="SecY_dom_sf"/>
</dbReference>
<comment type="similarity">
    <text evidence="2 10 13">Belongs to the SecY/SEC61-alpha family.</text>
</comment>
<dbReference type="GO" id="GO:0065002">
    <property type="term" value="P:intracellular protein transmembrane transport"/>
    <property type="evidence" value="ECO:0007669"/>
    <property type="project" value="UniProtKB-UniRule"/>
</dbReference>
<name>A0A1F5VP19_9BACT</name>
<dbReference type="PIRSF" id="PIRSF004557">
    <property type="entry name" value="SecY"/>
    <property type="match status" value="1"/>
</dbReference>
<feature type="transmembrane region" description="Helical" evidence="10">
    <location>
        <begin position="70"/>
        <end position="92"/>
    </location>
</feature>
<keyword evidence="5 10" id="KW-0653">Protein transport</keyword>
<gene>
    <name evidence="10" type="primary">secY</name>
    <name evidence="14" type="ORF">A2Z53_00915</name>
</gene>
<evidence type="ECO:0000256" key="2">
    <source>
        <dbReference type="ARBA" id="ARBA00005751"/>
    </source>
</evidence>
<accession>A0A1F5VP19</accession>
<dbReference type="GO" id="GO:0006605">
    <property type="term" value="P:protein targeting"/>
    <property type="evidence" value="ECO:0007669"/>
    <property type="project" value="UniProtKB-UniRule"/>
</dbReference>
<feature type="transmembrane region" description="Helical" evidence="10">
    <location>
        <begin position="177"/>
        <end position="200"/>
    </location>
</feature>
<evidence type="ECO:0000256" key="7">
    <source>
        <dbReference type="ARBA" id="ARBA00023010"/>
    </source>
</evidence>
<feature type="transmembrane region" description="Helical" evidence="10">
    <location>
        <begin position="148"/>
        <end position="165"/>
    </location>
</feature>
<evidence type="ECO:0000313" key="14">
    <source>
        <dbReference type="EMBL" id="OGF65174.1"/>
    </source>
</evidence>
<evidence type="ECO:0000256" key="5">
    <source>
        <dbReference type="ARBA" id="ARBA00022927"/>
    </source>
</evidence>
<dbReference type="EMBL" id="MFHH01000019">
    <property type="protein sequence ID" value="OGF65174.1"/>
    <property type="molecule type" value="Genomic_DNA"/>
</dbReference>
<evidence type="ECO:0000256" key="12">
    <source>
        <dbReference type="RuleBase" id="RU003484"/>
    </source>
</evidence>
<evidence type="ECO:0000256" key="10">
    <source>
        <dbReference type="HAMAP-Rule" id="MF_01465"/>
    </source>
</evidence>
<evidence type="ECO:0000256" key="11">
    <source>
        <dbReference type="RuleBase" id="RU000537"/>
    </source>
</evidence>
<evidence type="ECO:0000313" key="15">
    <source>
        <dbReference type="Proteomes" id="UP000177451"/>
    </source>
</evidence>
<evidence type="ECO:0000256" key="3">
    <source>
        <dbReference type="ARBA" id="ARBA00022448"/>
    </source>
</evidence>
<dbReference type="PROSITE" id="PS00755">
    <property type="entry name" value="SECY_1"/>
    <property type="match status" value="1"/>
</dbReference>